<name>A0AB36JQJ0_9STRE</name>
<dbReference type="AlphaFoldDB" id="A0AB36JQJ0"/>
<reference evidence="3 4" key="1">
    <citation type="submission" date="2016-12" db="EMBL/GenBank/DDBJ databases">
        <authorList>
            <person name="Gulvik C.A."/>
        </authorList>
    </citation>
    <scope>NUCLEOTIDE SEQUENCE [LARGE SCALE GENOMIC DNA]</scope>
    <source>
        <strain evidence="2 4">12-5202</strain>
        <strain evidence="1 3">12-5291</strain>
    </source>
</reference>
<evidence type="ECO:0000313" key="4">
    <source>
        <dbReference type="Proteomes" id="UP000188946"/>
    </source>
</evidence>
<dbReference type="Proteomes" id="UP000188600">
    <property type="component" value="Unassembled WGS sequence"/>
</dbReference>
<gene>
    <name evidence="2" type="ORF">BVE84_03735</name>
    <name evidence="1" type="ORF">BVE86_03195</name>
</gene>
<dbReference type="Proteomes" id="UP000188946">
    <property type="component" value="Unassembled WGS sequence"/>
</dbReference>
<organism evidence="1 3">
    <name type="scientific">Streptococcus azizii</name>
    <dbReference type="NCBI Taxonomy" id="1579424"/>
    <lineage>
        <taxon>Bacteria</taxon>
        <taxon>Bacillati</taxon>
        <taxon>Bacillota</taxon>
        <taxon>Bacilli</taxon>
        <taxon>Lactobacillales</taxon>
        <taxon>Streptococcaceae</taxon>
        <taxon>Streptococcus</taxon>
    </lineage>
</organism>
<dbReference type="EMBL" id="MSPR01000005">
    <property type="protein sequence ID" value="ONK30182.1"/>
    <property type="molecule type" value="Genomic_DNA"/>
</dbReference>
<dbReference type="RefSeq" id="WP_076995750.1">
    <property type="nucleotide sequence ID" value="NZ_MSPR01000005.1"/>
</dbReference>
<evidence type="ECO:0000313" key="1">
    <source>
        <dbReference type="EMBL" id="ONK28367.1"/>
    </source>
</evidence>
<dbReference type="EMBL" id="MSPT01000005">
    <property type="protein sequence ID" value="ONK28367.1"/>
    <property type="molecule type" value="Genomic_DNA"/>
</dbReference>
<evidence type="ECO:0000313" key="2">
    <source>
        <dbReference type="EMBL" id="ONK30182.1"/>
    </source>
</evidence>
<keyword evidence="4" id="KW-1185">Reference proteome</keyword>
<comment type="caution">
    <text evidence="1">The sequence shown here is derived from an EMBL/GenBank/DDBJ whole genome shotgun (WGS) entry which is preliminary data.</text>
</comment>
<evidence type="ECO:0008006" key="5">
    <source>
        <dbReference type="Google" id="ProtNLM"/>
    </source>
</evidence>
<protein>
    <recommendedName>
        <fullName evidence="5">DUF1310 domain-containing protein</fullName>
    </recommendedName>
</protein>
<accession>A0AB36JQJ0</accession>
<sequence>MKKRVSIFILFISILGGLVMVFSLNGERQESAEEKRNREYEVSLVKALKNSYRDIEEIKLSSPDYSDPPGDWNCTVQLTFSDGQVIEYFLGHSLYLKVNKSAITNDVNSEILSSHYGETKNKIKVIFSNGEEALE</sequence>
<proteinExistence type="predicted"/>
<evidence type="ECO:0000313" key="3">
    <source>
        <dbReference type="Proteomes" id="UP000188600"/>
    </source>
</evidence>